<dbReference type="CDD" id="cd15887">
    <property type="entry name" value="SNARE_SNAP29N"/>
    <property type="match status" value="1"/>
</dbReference>
<dbReference type="AlphaFoldDB" id="A0ABD3VBW3"/>
<dbReference type="Gene3D" id="1.20.5.110">
    <property type="match status" value="2"/>
</dbReference>
<feature type="region of interest" description="Disordered" evidence="5">
    <location>
        <begin position="178"/>
        <end position="207"/>
    </location>
</feature>
<dbReference type="GO" id="GO:0005737">
    <property type="term" value="C:cytoplasm"/>
    <property type="evidence" value="ECO:0007669"/>
    <property type="project" value="UniProtKB-ARBA"/>
</dbReference>
<proteinExistence type="inferred from homology"/>
<comment type="caution">
    <text evidence="7">The sequence shown here is derived from an EMBL/GenBank/DDBJ whole genome shotgun (WGS) entry which is preliminary data.</text>
</comment>
<evidence type="ECO:0000259" key="6">
    <source>
        <dbReference type="PROSITE" id="PS50192"/>
    </source>
</evidence>
<feature type="domain" description="T-SNARE coiled-coil homology" evidence="6">
    <location>
        <begin position="200"/>
        <end position="262"/>
    </location>
</feature>
<reference evidence="7 8" key="1">
    <citation type="submission" date="2024-11" db="EMBL/GenBank/DDBJ databases">
        <title>Chromosome-level genome assembly of the freshwater bivalve Anodonta woodiana.</title>
        <authorList>
            <person name="Chen X."/>
        </authorList>
    </citation>
    <scope>NUCLEOTIDE SEQUENCE [LARGE SCALE GENOMIC DNA]</scope>
    <source>
        <strain evidence="7">MN2024</strain>
        <tissue evidence="7">Gills</tissue>
    </source>
</reference>
<protein>
    <recommendedName>
        <fullName evidence="6">t-SNARE coiled-coil homology domain-containing protein</fullName>
    </recommendedName>
</protein>
<feature type="region of interest" description="Disordered" evidence="5">
    <location>
        <begin position="122"/>
        <end position="163"/>
    </location>
</feature>
<dbReference type="PANTHER" id="PTHR19305">
    <property type="entry name" value="SYNAPTOSOMAL ASSOCIATED PROTEIN"/>
    <property type="match status" value="1"/>
</dbReference>
<keyword evidence="2" id="KW-0813">Transport</keyword>
<feature type="compositionally biased region" description="Basic and acidic residues" evidence="5">
    <location>
        <begin position="198"/>
        <end position="207"/>
    </location>
</feature>
<dbReference type="PROSITE" id="PS50192">
    <property type="entry name" value="T_SNARE"/>
    <property type="match status" value="2"/>
</dbReference>
<evidence type="ECO:0000256" key="5">
    <source>
        <dbReference type="SAM" id="MobiDB-lite"/>
    </source>
</evidence>
<dbReference type="GO" id="GO:0015031">
    <property type="term" value="P:protein transport"/>
    <property type="evidence" value="ECO:0007669"/>
    <property type="project" value="UniProtKB-KW"/>
</dbReference>
<feature type="region of interest" description="Disordered" evidence="5">
    <location>
        <begin position="1"/>
        <end position="38"/>
    </location>
</feature>
<dbReference type="InterPro" id="IPR000727">
    <property type="entry name" value="T_SNARE_dom"/>
</dbReference>
<sequence>MSKYSNSSNPFYDRNDEDGIPSGMSHPQNPWDPQEDRKRVIQEQIEASENRQLEGSARALASLHESESMGIATAEELLRQGEQLDNIENKTRSINQSLTTSQKHLNSVKSIFGGIKNWWQGDKEKNSLPASKPEARPSQLRNNIEKSKDAGQHPALRLRSEDYKGFYEEDEDLDSRFLRGAKKPEEPSTSEPILRSVTHSEKEKQTDKNLDLISGGLSRLKGLAINLGDEIERQNEQLDRIDPLVERANIKMTDQNKQMRHILK</sequence>
<dbReference type="CDD" id="cd15856">
    <property type="entry name" value="SNARE_SNAP29C"/>
    <property type="match status" value="1"/>
</dbReference>
<dbReference type="EMBL" id="JBJQND010000013">
    <property type="protein sequence ID" value="KAL3858025.1"/>
    <property type="molecule type" value="Genomic_DNA"/>
</dbReference>
<keyword evidence="4" id="KW-0175">Coiled coil</keyword>
<comment type="similarity">
    <text evidence="1">Belongs to the SNAP-25 family.</text>
</comment>
<keyword evidence="3" id="KW-0653">Protein transport</keyword>
<dbReference type="SUPFAM" id="SSF58038">
    <property type="entry name" value="SNARE fusion complex"/>
    <property type="match status" value="2"/>
</dbReference>
<evidence type="ECO:0000256" key="4">
    <source>
        <dbReference type="ARBA" id="ARBA00023054"/>
    </source>
</evidence>
<evidence type="ECO:0000256" key="3">
    <source>
        <dbReference type="ARBA" id="ARBA00022927"/>
    </source>
</evidence>
<organism evidence="7 8">
    <name type="scientific">Sinanodonta woodiana</name>
    <name type="common">Chinese pond mussel</name>
    <name type="synonym">Anodonta woodiana</name>
    <dbReference type="NCBI Taxonomy" id="1069815"/>
    <lineage>
        <taxon>Eukaryota</taxon>
        <taxon>Metazoa</taxon>
        <taxon>Spiralia</taxon>
        <taxon>Lophotrochozoa</taxon>
        <taxon>Mollusca</taxon>
        <taxon>Bivalvia</taxon>
        <taxon>Autobranchia</taxon>
        <taxon>Heteroconchia</taxon>
        <taxon>Palaeoheterodonta</taxon>
        <taxon>Unionida</taxon>
        <taxon>Unionoidea</taxon>
        <taxon>Unionidae</taxon>
        <taxon>Unioninae</taxon>
        <taxon>Sinanodonta</taxon>
    </lineage>
</organism>
<evidence type="ECO:0000313" key="8">
    <source>
        <dbReference type="Proteomes" id="UP001634394"/>
    </source>
</evidence>
<feature type="compositionally biased region" description="Polar residues" evidence="5">
    <location>
        <begin position="1"/>
        <end position="10"/>
    </location>
</feature>
<dbReference type="SMART" id="SM00397">
    <property type="entry name" value="t_SNARE"/>
    <property type="match status" value="2"/>
</dbReference>
<dbReference type="Proteomes" id="UP001634394">
    <property type="component" value="Unassembled WGS sequence"/>
</dbReference>
<gene>
    <name evidence="7" type="ORF">ACJMK2_012641</name>
</gene>
<evidence type="ECO:0000313" key="7">
    <source>
        <dbReference type="EMBL" id="KAL3858025.1"/>
    </source>
</evidence>
<evidence type="ECO:0000256" key="1">
    <source>
        <dbReference type="ARBA" id="ARBA00009480"/>
    </source>
</evidence>
<dbReference type="PANTHER" id="PTHR19305:SF9">
    <property type="entry name" value="SYNAPTOSOMAL-ASSOCIATED PROTEIN 29"/>
    <property type="match status" value="1"/>
</dbReference>
<evidence type="ECO:0000256" key="2">
    <source>
        <dbReference type="ARBA" id="ARBA00022448"/>
    </source>
</evidence>
<keyword evidence="8" id="KW-1185">Reference proteome</keyword>
<dbReference type="FunFam" id="1.20.5.110:FF:000041">
    <property type="entry name" value="Synaptosomal-associated protein 29"/>
    <property type="match status" value="1"/>
</dbReference>
<name>A0ABD3VBW3_SINWO</name>
<accession>A0ABD3VBW3</accession>
<feature type="domain" description="T-SNARE coiled-coil homology" evidence="6">
    <location>
        <begin position="46"/>
        <end position="108"/>
    </location>
</feature>